<dbReference type="KEGG" id="smaa:IT774_03835"/>
<gene>
    <name evidence="1" type="ORF">IT774_03835</name>
</gene>
<dbReference type="Proteomes" id="UP000595095">
    <property type="component" value="Chromosome"/>
</dbReference>
<dbReference type="InterPro" id="IPR052552">
    <property type="entry name" value="YeaO-like"/>
</dbReference>
<evidence type="ECO:0000313" key="2">
    <source>
        <dbReference type="Proteomes" id="UP000595095"/>
    </source>
</evidence>
<proteinExistence type="predicted"/>
<dbReference type="RefSeq" id="WP_195811415.1">
    <property type="nucleotide sequence ID" value="NZ_CP064795.1"/>
</dbReference>
<keyword evidence="2" id="KW-1185">Reference proteome</keyword>
<dbReference type="PANTHER" id="PTHR36849:SF1">
    <property type="entry name" value="CYTOPLASMIC PROTEIN"/>
    <property type="match status" value="1"/>
</dbReference>
<protein>
    <submittedName>
        <fullName evidence="1">DUF488 family protein</fullName>
    </submittedName>
</protein>
<sequence length="115" mass="13780">MIIKLHRIYEDNRPQGFHVLVDGIWPRGISKEDARLDDHWKELAPSDELRKWFNHDSEKWGEFRNRYLSELGDIKTIVKDKLQKVDQQTLVLLYGAKDEKHNHAQVLREYLEKLS</sequence>
<dbReference type="AlphaFoldDB" id="A0A7S9DYQ8"/>
<accession>A0A7S9DYQ8</accession>
<dbReference type="EMBL" id="CP064795">
    <property type="protein sequence ID" value="QPG06338.1"/>
    <property type="molecule type" value="Genomic_DNA"/>
</dbReference>
<reference evidence="1 2" key="1">
    <citation type="submission" date="2020-11" db="EMBL/GenBank/DDBJ databases">
        <title>Complete genome sequence for Salinimonas sp. strain G2-b.</title>
        <authorList>
            <person name="Park S.-J."/>
        </authorList>
    </citation>
    <scope>NUCLEOTIDE SEQUENCE [LARGE SCALE GENOMIC DNA]</scope>
    <source>
        <strain evidence="1 2">G2-b</strain>
    </source>
</reference>
<dbReference type="Pfam" id="PF22752">
    <property type="entry name" value="DUF488-N3i"/>
    <property type="match status" value="1"/>
</dbReference>
<evidence type="ECO:0000313" key="1">
    <source>
        <dbReference type="EMBL" id="QPG06338.1"/>
    </source>
</evidence>
<dbReference type="PANTHER" id="PTHR36849">
    <property type="entry name" value="CYTOPLASMIC PROTEIN-RELATED"/>
    <property type="match status" value="1"/>
</dbReference>
<organism evidence="1 2">
    <name type="scientific">Salinimonas marina</name>
    <dbReference type="NCBI Taxonomy" id="2785918"/>
    <lineage>
        <taxon>Bacteria</taxon>
        <taxon>Pseudomonadati</taxon>
        <taxon>Pseudomonadota</taxon>
        <taxon>Gammaproteobacteria</taxon>
        <taxon>Alteromonadales</taxon>
        <taxon>Alteromonadaceae</taxon>
        <taxon>Alteromonas/Salinimonas group</taxon>
        <taxon>Salinimonas</taxon>
    </lineage>
</organism>
<name>A0A7S9DYQ8_9ALTE</name>